<protein>
    <submittedName>
        <fullName evidence="1">Uncharacterized protein</fullName>
    </submittedName>
</protein>
<organism evidence="1 2">
    <name type="scientific">Bacteroides finegoldii CL09T03C10</name>
    <dbReference type="NCBI Taxonomy" id="997888"/>
    <lineage>
        <taxon>Bacteria</taxon>
        <taxon>Pseudomonadati</taxon>
        <taxon>Bacteroidota</taxon>
        <taxon>Bacteroidia</taxon>
        <taxon>Bacteroidales</taxon>
        <taxon>Bacteroidaceae</taxon>
        <taxon>Bacteroides</taxon>
    </lineage>
</organism>
<name>K5CJH6_9BACE</name>
<accession>K5CJH6</accession>
<dbReference type="EMBL" id="AGXW01000012">
    <property type="protein sequence ID" value="EKJ89455.1"/>
    <property type="molecule type" value="Genomic_DNA"/>
</dbReference>
<sequence length="54" mass="5921">MSCHRLAPEASYNHGMGTPSFNTCQTATNILRATATLTFIAFFSPDHSLYIAEL</sequence>
<reference evidence="1 2" key="1">
    <citation type="submission" date="2012-02" db="EMBL/GenBank/DDBJ databases">
        <title>The Genome Sequence of Bacteroides finegoldii CL09T03C10.</title>
        <authorList>
            <consortium name="The Broad Institute Genome Sequencing Platform"/>
            <person name="Earl A."/>
            <person name="Ward D."/>
            <person name="Feldgarden M."/>
            <person name="Gevers D."/>
            <person name="Zitomersky N.L."/>
            <person name="Coyne M.J."/>
            <person name="Comstock L.E."/>
            <person name="Young S.K."/>
            <person name="Zeng Q."/>
            <person name="Gargeya S."/>
            <person name="Fitzgerald M."/>
            <person name="Haas B."/>
            <person name="Abouelleil A."/>
            <person name="Alvarado L."/>
            <person name="Arachchi H.M."/>
            <person name="Berlin A."/>
            <person name="Chapman S.B."/>
            <person name="Gearin G."/>
            <person name="Goldberg J."/>
            <person name="Griggs A."/>
            <person name="Gujja S."/>
            <person name="Hansen M."/>
            <person name="Heiman D."/>
            <person name="Howarth C."/>
            <person name="Larimer J."/>
            <person name="Lui A."/>
            <person name="MacDonald P.J.P."/>
            <person name="McCowen C."/>
            <person name="Montmayeur A."/>
            <person name="Murphy C."/>
            <person name="Neiman D."/>
            <person name="Pearson M."/>
            <person name="Priest M."/>
            <person name="Roberts A."/>
            <person name="Saif S."/>
            <person name="Shea T."/>
            <person name="Sisk P."/>
            <person name="Stolte C."/>
            <person name="Sykes S."/>
            <person name="Wortman J."/>
            <person name="Nusbaum C."/>
            <person name="Birren B."/>
        </authorList>
    </citation>
    <scope>NUCLEOTIDE SEQUENCE [LARGE SCALE GENOMIC DNA]</scope>
    <source>
        <strain evidence="1 2">CL09T03C10</strain>
    </source>
</reference>
<comment type="caution">
    <text evidence="1">The sequence shown here is derived from an EMBL/GenBank/DDBJ whole genome shotgun (WGS) entry which is preliminary data.</text>
</comment>
<gene>
    <name evidence="1" type="ORF">HMPREF1057_02996</name>
</gene>
<dbReference type="AlphaFoldDB" id="K5CJH6"/>
<evidence type="ECO:0000313" key="2">
    <source>
        <dbReference type="Proteomes" id="UP000007995"/>
    </source>
</evidence>
<dbReference type="Proteomes" id="UP000007995">
    <property type="component" value="Unassembled WGS sequence"/>
</dbReference>
<dbReference type="HOGENOM" id="CLU_3040373_0_0_10"/>
<evidence type="ECO:0000313" key="1">
    <source>
        <dbReference type="EMBL" id="EKJ89455.1"/>
    </source>
</evidence>
<proteinExistence type="predicted"/>